<keyword evidence="6" id="KW-0539">Nucleus</keyword>
<dbReference type="STRING" id="278856.A0A212EV97"/>
<dbReference type="InterPro" id="IPR036236">
    <property type="entry name" value="Znf_C2H2_sf"/>
</dbReference>
<dbReference type="InterPro" id="IPR013087">
    <property type="entry name" value="Znf_C2H2_type"/>
</dbReference>
<dbReference type="EMBL" id="AGBW02012225">
    <property type="protein sequence ID" value="OWR45415.1"/>
    <property type="molecule type" value="Genomic_DNA"/>
</dbReference>
<evidence type="ECO:0000256" key="6">
    <source>
        <dbReference type="ARBA" id="ARBA00023242"/>
    </source>
</evidence>
<keyword evidence="5" id="KW-0862">Zinc</keyword>
<comment type="subcellular location">
    <subcellularLocation>
        <location evidence="1">Nucleus</location>
    </subcellularLocation>
</comment>
<dbReference type="GO" id="GO:0000981">
    <property type="term" value="F:DNA-binding transcription factor activity, RNA polymerase II-specific"/>
    <property type="evidence" value="ECO:0007669"/>
    <property type="project" value="TreeGrafter"/>
</dbReference>
<dbReference type="SMART" id="SM00355">
    <property type="entry name" value="ZnF_C2H2"/>
    <property type="match status" value="2"/>
</dbReference>
<dbReference type="SUPFAM" id="SSF57667">
    <property type="entry name" value="beta-beta-alpha zinc fingers"/>
    <property type="match status" value="1"/>
</dbReference>
<evidence type="ECO:0000256" key="3">
    <source>
        <dbReference type="ARBA" id="ARBA00022737"/>
    </source>
</evidence>
<dbReference type="Gene3D" id="3.30.160.60">
    <property type="entry name" value="Classic Zinc Finger"/>
    <property type="match status" value="2"/>
</dbReference>
<dbReference type="eggNOG" id="KOG1721">
    <property type="taxonomic scope" value="Eukaryota"/>
</dbReference>
<dbReference type="GO" id="GO:0005634">
    <property type="term" value="C:nucleus"/>
    <property type="evidence" value="ECO:0007669"/>
    <property type="project" value="UniProtKB-SubCell"/>
</dbReference>
<dbReference type="PROSITE" id="PS00028">
    <property type="entry name" value="ZINC_FINGER_C2H2_1"/>
    <property type="match status" value="1"/>
</dbReference>
<keyword evidence="4 7" id="KW-0863">Zinc-finger</keyword>
<organism evidence="9 10">
    <name type="scientific">Danaus plexippus plexippus</name>
    <dbReference type="NCBI Taxonomy" id="278856"/>
    <lineage>
        <taxon>Eukaryota</taxon>
        <taxon>Metazoa</taxon>
        <taxon>Ecdysozoa</taxon>
        <taxon>Arthropoda</taxon>
        <taxon>Hexapoda</taxon>
        <taxon>Insecta</taxon>
        <taxon>Pterygota</taxon>
        <taxon>Neoptera</taxon>
        <taxon>Endopterygota</taxon>
        <taxon>Lepidoptera</taxon>
        <taxon>Glossata</taxon>
        <taxon>Ditrysia</taxon>
        <taxon>Papilionoidea</taxon>
        <taxon>Nymphalidae</taxon>
        <taxon>Danainae</taxon>
        <taxon>Danaini</taxon>
        <taxon>Danaina</taxon>
        <taxon>Danaus</taxon>
        <taxon>Danaus</taxon>
    </lineage>
</organism>
<evidence type="ECO:0000256" key="7">
    <source>
        <dbReference type="PROSITE-ProRule" id="PRU00042"/>
    </source>
</evidence>
<evidence type="ECO:0000256" key="5">
    <source>
        <dbReference type="ARBA" id="ARBA00022833"/>
    </source>
</evidence>
<sequence length="148" mass="17036">MYRRFICQNNVSGTAGLMLMVAKGINDDEINEEMVSKNVCIKPKLLEGYRVIPCRKIKDHKDKKSAVKREDICPYCGKKTRSMKSHILVHAGAKTFLCDVCDMSFFNKYSLKTHSRVHTGERPFKCELCSQPYSYKRDFNDTVIKNTA</sequence>
<proteinExistence type="predicted"/>
<keyword evidence="3" id="KW-0677">Repeat</keyword>
<evidence type="ECO:0000313" key="9">
    <source>
        <dbReference type="EMBL" id="OWR45415.1"/>
    </source>
</evidence>
<evidence type="ECO:0000256" key="2">
    <source>
        <dbReference type="ARBA" id="ARBA00022723"/>
    </source>
</evidence>
<dbReference type="GO" id="GO:0008270">
    <property type="term" value="F:zinc ion binding"/>
    <property type="evidence" value="ECO:0007669"/>
    <property type="project" value="UniProtKB-KW"/>
</dbReference>
<reference evidence="9 10" key="1">
    <citation type="journal article" date="2011" name="Cell">
        <title>The monarch butterfly genome yields insights into long-distance migration.</title>
        <authorList>
            <person name="Zhan S."/>
            <person name="Merlin C."/>
            <person name="Boore J.L."/>
            <person name="Reppert S.M."/>
        </authorList>
    </citation>
    <scope>NUCLEOTIDE SEQUENCE [LARGE SCALE GENOMIC DNA]</scope>
    <source>
        <strain evidence="9">F-2</strain>
    </source>
</reference>
<protein>
    <submittedName>
        <fullName evidence="9">Zinc finger protein</fullName>
    </submittedName>
</protein>
<feature type="domain" description="C2H2-type" evidence="8">
    <location>
        <begin position="96"/>
        <end position="123"/>
    </location>
</feature>
<evidence type="ECO:0000259" key="8">
    <source>
        <dbReference type="PROSITE" id="PS50157"/>
    </source>
</evidence>
<evidence type="ECO:0000256" key="4">
    <source>
        <dbReference type="ARBA" id="ARBA00022771"/>
    </source>
</evidence>
<name>A0A212EV97_DANPL</name>
<gene>
    <name evidence="9" type="ORF">KGM_215601</name>
</gene>
<dbReference type="KEGG" id="dpl:KGM_215601"/>
<keyword evidence="2" id="KW-0479">Metal-binding</keyword>
<dbReference type="InParanoid" id="A0A212EV97"/>
<dbReference type="PANTHER" id="PTHR24394:SF29">
    <property type="entry name" value="MYONEURIN"/>
    <property type="match status" value="1"/>
</dbReference>
<comment type="caution">
    <text evidence="9">The sequence shown here is derived from an EMBL/GenBank/DDBJ whole genome shotgun (WGS) entry which is preliminary data.</text>
</comment>
<evidence type="ECO:0000256" key="1">
    <source>
        <dbReference type="ARBA" id="ARBA00004123"/>
    </source>
</evidence>
<accession>A0A212EV97</accession>
<dbReference type="Proteomes" id="UP000007151">
    <property type="component" value="Unassembled WGS sequence"/>
</dbReference>
<dbReference type="PROSITE" id="PS50157">
    <property type="entry name" value="ZINC_FINGER_C2H2_2"/>
    <property type="match status" value="1"/>
</dbReference>
<dbReference type="PANTHER" id="PTHR24394">
    <property type="entry name" value="ZINC FINGER PROTEIN"/>
    <property type="match status" value="1"/>
</dbReference>
<dbReference type="AlphaFoldDB" id="A0A212EV97"/>
<keyword evidence="10" id="KW-1185">Reference proteome</keyword>
<dbReference type="Pfam" id="PF13894">
    <property type="entry name" value="zf-C2H2_4"/>
    <property type="match status" value="1"/>
</dbReference>
<evidence type="ECO:0000313" key="10">
    <source>
        <dbReference type="Proteomes" id="UP000007151"/>
    </source>
</evidence>
<dbReference type="FunFam" id="3.30.160.60:FF:000446">
    <property type="entry name" value="Zinc finger protein"/>
    <property type="match status" value="1"/>
</dbReference>